<dbReference type="PROSITE" id="PS50977">
    <property type="entry name" value="HTH_TETR_2"/>
    <property type="match status" value="1"/>
</dbReference>
<organism evidence="5 6">
    <name type="scientific">Streptomyces sulfonofaciens</name>
    <dbReference type="NCBI Taxonomy" id="68272"/>
    <lineage>
        <taxon>Bacteria</taxon>
        <taxon>Bacillati</taxon>
        <taxon>Actinomycetota</taxon>
        <taxon>Actinomycetes</taxon>
        <taxon>Kitasatosporales</taxon>
        <taxon>Streptomycetaceae</taxon>
        <taxon>Streptomyces</taxon>
    </lineage>
</organism>
<dbReference type="InterPro" id="IPR009057">
    <property type="entry name" value="Homeodomain-like_sf"/>
</dbReference>
<gene>
    <name evidence="5" type="ORF">GCM10018793_50000</name>
</gene>
<evidence type="ECO:0000256" key="2">
    <source>
        <dbReference type="PROSITE-ProRule" id="PRU00335"/>
    </source>
</evidence>
<feature type="domain" description="HTH tetR-type" evidence="4">
    <location>
        <begin position="26"/>
        <end position="86"/>
    </location>
</feature>
<dbReference type="GO" id="GO:0003700">
    <property type="term" value="F:DNA-binding transcription factor activity"/>
    <property type="evidence" value="ECO:0007669"/>
    <property type="project" value="TreeGrafter"/>
</dbReference>
<keyword evidence="6" id="KW-1185">Reference proteome</keyword>
<name>A0A919GHW2_9ACTN</name>
<dbReference type="SUPFAM" id="SSF46689">
    <property type="entry name" value="Homeodomain-like"/>
    <property type="match status" value="1"/>
</dbReference>
<dbReference type="EMBL" id="BNCD01000016">
    <property type="protein sequence ID" value="GHH84726.1"/>
    <property type="molecule type" value="Genomic_DNA"/>
</dbReference>
<evidence type="ECO:0000313" key="5">
    <source>
        <dbReference type="EMBL" id="GHH84726.1"/>
    </source>
</evidence>
<sequence>MSGVMTAGDRDRAQGTATALAPDVQPSPRQRLLDGLAASIEQDGYRNTTVADIVRRAHTSRRTFYEHFADKEACLVALLTDANAEMVRQISEAVDPAAPWRAQVRQAVEAWIACAESRPTTMLSWIRDLPALGAGARDLQRRLMESLVVMIQTLCGTEQMRAAGIGPVPRQLAVVLLGGMRELIATTVEDGGRAGDITEVAVQASVALLGPRG</sequence>
<evidence type="ECO:0000256" key="3">
    <source>
        <dbReference type="SAM" id="MobiDB-lite"/>
    </source>
</evidence>
<evidence type="ECO:0000313" key="6">
    <source>
        <dbReference type="Proteomes" id="UP000603708"/>
    </source>
</evidence>
<keyword evidence="1 2" id="KW-0238">DNA-binding</keyword>
<accession>A0A919GHW2</accession>
<dbReference type="InterPro" id="IPR001647">
    <property type="entry name" value="HTH_TetR"/>
</dbReference>
<dbReference type="Proteomes" id="UP000603708">
    <property type="component" value="Unassembled WGS sequence"/>
</dbReference>
<dbReference type="PANTHER" id="PTHR30055">
    <property type="entry name" value="HTH-TYPE TRANSCRIPTIONAL REGULATOR RUTR"/>
    <property type="match status" value="1"/>
</dbReference>
<dbReference type="Pfam" id="PF00440">
    <property type="entry name" value="TetR_N"/>
    <property type="match status" value="1"/>
</dbReference>
<dbReference type="GO" id="GO:0000976">
    <property type="term" value="F:transcription cis-regulatory region binding"/>
    <property type="evidence" value="ECO:0007669"/>
    <property type="project" value="TreeGrafter"/>
</dbReference>
<protein>
    <submittedName>
        <fullName evidence="5">TetR family transcriptional regulator</fullName>
    </submittedName>
</protein>
<comment type="caution">
    <text evidence="5">The sequence shown here is derived from an EMBL/GenBank/DDBJ whole genome shotgun (WGS) entry which is preliminary data.</text>
</comment>
<dbReference type="AlphaFoldDB" id="A0A919GHW2"/>
<dbReference type="Gene3D" id="1.10.357.10">
    <property type="entry name" value="Tetracycline Repressor, domain 2"/>
    <property type="match status" value="1"/>
</dbReference>
<feature type="DNA-binding region" description="H-T-H motif" evidence="2">
    <location>
        <begin position="49"/>
        <end position="68"/>
    </location>
</feature>
<reference evidence="5" key="2">
    <citation type="submission" date="2020-09" db="EMBL/GenBank/DDBJ databases">
        <authorList>
            <person name="Sun Q."/>
            <person name="Ohkuma M."/>
        </authorList>
    </citation>
    <scope>NUCLEOTIDE SEQUENCE</scope>
    <source>
        <strain evidence="5">JCM 5069</strain>
    </source>
</reference>
<dbReference type="InterPro" id="IPR050109">
    <property type="entry name" value="HTH-type_TetR-like_transc_reg"/>
</dbReference>
<evidence type="ECO:0000259" key="4">
    <source>
        <dbReference type="PROSITE" id="PS50977"/>
    </source>
</evidence>
<proteinExistence type="predicted"/>
<reference evidence="5" key="1">
    <citation type="journal article" date="2014" name="Int. J. Syst. Evol. Microbiol.">
        <title>Complete genome sequence of Corynebacterium casei LMG S-19264T (=DSM 44701T), isolated from a smear-ripened cheese.</title>
        <authorList>
            <consortium name="US DOE Joint Genome Institute (JGI-PGF)"/>
            <person name="Walter F."/>
            <person name="Albersmeier A."/>
            <person name="Kalinowski J."/>
            <person name="Ruckert C."/>
        </authorList>
    </citation>
    <scope>NUCLEOTIDE SEQUENCE</scope>
    <source>
        <strain evidence="5">JCM 5069</strain>
    </source>
</reference>
<dbReference type="PANTHER" id="PTHR30055:SF187">
    <property type="entry name" value="TRANSCRIPTIONAL REGULATORY PROTEIN"/>
    <property type="match status" value="1"/>
</dbReference>
<evidence type="ECO:0000256" key="1">
    <source>
        <dbReference type="ARBA" id="ARBA00023125"/>
    </source>
</evidence>
<feature type="region of interest" description="Disordered" evidence="3">
    <location>
        <begin position="1"/>
        <end position="27"/>
    </location>
</feature>